<dbReference type="AlphaFoldDB" id="A0AAE0G0X5"/>
<comment type="caution">
    <text evidence="1">The sequence shown here is derived from an EMBL/GenBank/DDBJ whole genome shotgun (WGS) entry which is preliminary data.</text>
</comment>
<reference evidence="1 2" key="1">
    <citation type="journal article" date="2015" name="Genome Biol. Evol.">
        <title>Comparative Genomics of a Bacterivorous Green Alga Reveals Evolutionary Causalities and Consequences of Phago-Mixotrophic Mode of Nutrition.</title>
        <authorList>
            <person name="Burns J.A."/>
            <person name="Paasch A."/>
            <person name="Narechania A."/>
            <person name="Kim E."/>
        </authorList>
    </citation>
    <scope>NUCLEOTIDE SEQUENCE [LARGE SCALE GENOMIC DNA]</scope>
    <source>
        <strain evidence="1 2">PLY_AMNH</strain>
    </source>
</reference>
<feature type="non-terminal residue" evidence="1">
    <location>
        <position position="1"/>
    </location>
</feature>
<proteinExistence type="predicted"/>
<gene>
    <name evidence="1" type="ORF">CYMTET_21908</name>
</gene>
<organism evidence="1 2">
    <name type="scientific">Cymbomonas tetramitiformis</name>
    <dbReference type="NCBI Taxonomy" id="36881"/>
    <lineage>
        <taxon>Eukaryota</taxon>
        <taxon>Viridiplantae</taxon>
        <taxon>Chlorophyta</taxon>
        <taxon>Pyramimonadophyceae</taxon>
        <taxon>Pyramimonadales</taxon>
        <taxon>Pyramimonadaceae</taxon>
        <taxon>Cymbomonas</taxon>
    </lineage>
</organism>
<dbReference type="Proteomes" id="UP001190700">
    <property type="component" value="Unassembled WGS sequence"/>
</dbReference>
<accession>A0AAE0G0X5</accession>
<evidence type="ECO:0000313" key="1">
    <source>
        <dbReference type="EMBL" id="KAK3269662.1"/>
    </source>
</evidence>
<feature type="non-terminal residue" evidence="1">
    <location>
        <position position="251"/>
    </location>
</feature>
<keyword evidence="2" id="KW-1185">Reference proteome</keyword>
<name>A0AAE0G0X5_9CHLO</name>
<protein>
    <submittedName>
        <fullName evidence="1">Uncharacterized protein</fullName>
    </submittedName>
</protein>
<sequence length="251" mass="26634">VQGAALQVQRPPWPEKQGMAVSTGSLGCGALAMHAPRRQYSPSRVKCLAAHPTAEAARKAGFAMEDLAEGALWRGRVTRCSECAGGKPLVAVSSKKITMSGGLHDYVNTLMVNGGGEFNVVIVQLNGAMQGASTEAAGWTGSHVGCLNRGCRLMWGRMWGASTGCRLDVGSHAGCPQPGCRLDENGSKQMARGSRETVCVSVGGYDDICAIQDRRSVFQLEVLPSKLKIKKGTKTKYKENYNDSMQVGCAP</sequence>
<dbReference type="EMBL" id="LGRX02010811">
    <property type="protein sequence ID" value="KAK3269662.1"/>
    <property type="molecule type" value="Genomic_DNA"/>
</dbReference>
<evidence type="ECO:0000313" key="2">
    <source>
        <dbReference type="Proteomes" id="UP001190700"/>
    </source>
</evidence>